<name>A0ABY9YJQ4_9GAMM</name>
<feature type="signal peptide" evidence="2">
    <location>
        <begin position="1"/>
        <end position="24"/>
    </location>
</feature>
<sequence length="189" mass="19636">MIIKLIVPVLLALCGASFASSAQAADYFCHVHSGDTLQPSTAKDGHYKSTGANVAEAEQAVLKKVTGIKKTVTLTRARCETSQAALANPPTAPATATAPIPAAAPTPAPSTTTTGGKTYYCNIYKNGNESVEPTAAHDAGQSIWKIQLDTTPMELEDKAMAFAKSLTNENPTSAVCESSIKILLGIDEG</sequence>
<dbReference type="RefSeq" id="WP_311190190.1">
    <property type="nucleotide sequence ID" value="NZ_CP115541.1"/>
</dbReference>
<reference evidence="3 4" key="1">
    <citation type="submission" date="2022-12" db="EMBL/GenBank/DDBJ databases">
        <title>Two new species, Stenotrophomonas aracearum and Stenotrophomonas oahuensis, isolated from Anthurium (Araceae family) in Hawaii.</title>
        <authorList>
            <person name="Chunag S.C."/>
            <person name="Dobhal S."/>
            <person name="Alvarez A."/>
            <person name="Arif M."/>
        </authorList>
    </citation>
    <scope>NUCLEOTIDE SEQUENCE [LARGE SCALE GENOMIC DNA]</scope>
    <source>
        <strain evidence="3 4">A5586</strain>
    </source>
</reference>
<feature type="compositionally biased region" description="Low complexity" evidence="1">
    <location>
        <begin position="84"/>
        <end position="101"/>
    </location>
</feature>
<dbReference type="Proteomes" id="UP001302072">
    <property type="component" value="Chromosome"/>
</dbReference>
<evidence type="ECO:0000313" key="3">
    <source>
        <dbReference type="EMBL" id="WNH50895.1"/>
    </source>
</evidence>
<keyword evidence="2" id="KW-0732">Signal</keyword>
<keyword evidence="4" id="KW-1185">Reference proteome</keyword>
<evidence type="ECO:0000313" key="4">
    <source>
        <dbReference type="Proteomes" id="UP001302072"/>
    </source>
</evidence>
<feature type="chain" id="PRO_5047510415" evidence="2">
    <location>
        <begin position="25"/>
        <end position="189"/>
    </location>
</feature>
<gene>
    <name evidence="3" type="ORF">PDM29_10875</name>
</gene>
<accession>A0ABY9YJQ4</accession>
<evidence type="ECO:0000256" key="2">
    <source>
        <dbReference type="SAM" id="SignalP"/>
    </source>
</evidence>
<protein>
    <submittedName>
        <fullName evidence="3">Uncharacterized protein</fullName>
    </submittedName>
</protein>
<dbReference type="EMBL" id="CP115541">
    <property type="protein sequence ID" value="WNH50895.1"/>
    <property type="molecule type" value="Genomic_DNA"/>
</dbReference>
<evidence type="ECO:0000256" key="1">
    <source>
        <dbReference type="SAM" id="MobiDB-lite"/>
    </source>
</evidence>
<feature type="region of interest" description="Disordered" evidence="1">
    <location>
        <begin position="84"/>
        <end position="113"/>
    </location>
</feature>
<organism evidence="3 4">
    <name type="scientific">Stenotrophomonas oahuensis</name>
    <dbReference type="NCBI Taxonomy" id="3003271"/>
    <lineage>
        <taxon>Bacteria</taxon>
        <taxon>Pseudomonadati</taxon>
        <taxon>Pseudomonadota</taxon>
        <taxon>Gammaproteobacteria</taxon>
        <taxon>Lysobacterales</taxon>
        <taxon>Lysobacteraceae</taxon>
        <taxon>Stenotrophomonas</taxon>
    </lineage>
</organism>
<proteinExistence type="predicted"/>